<dbReference type="KEGG" id="fcy:FRACYDRAFT_157376"/>
<dbReference type="Proteomes" id="UP000095751">
    <property type="component" value="Unassembled WGS sequence"/>
</dbReference>
<keyword evidence="2" id="KW-1185">Reference proteome</keyword>
<reference evidence="1 2" key="1">
    <citation type="submission" date="2016-09" db="EMBL/GenBank/DDBJ databases">
        <title>Extensive genetic diversity and differential bi-allelic expression allows diatom success in the polar Southern Ocean.</title>
        <authorList>
            <consortium name="DOE Joint Genome Institute"/>
            <person name="Mock T."/>
            <person name="Otillar R.P."/>
            <person name="Strauss J."/>
            <person name="Dupont C."/>
            <person name="Frickenhaus S."/>
            <person name="Maumus F."/>
            <person name="Mcmullan M."/>
            <person name="Sanges R."/>
            <person name="Schmutz J."/>
            <person name="Toseland A."/>
            <person name="Valas R."/>
            <person name="Veluchamy A."/>
            <person name="Ward B.J."/>
            <person name="Allen A."/>
            <person name="Barry K."/>
            <person name="Falciatore A."/>
            <person name="Ferrante M."/>
            <person name="Fortunato A.E."/>
            <person name="Gloeckner G."/>
            <person name="Gruber A."/>
            <person name="Hipkin R."/>
            <person name="Janech M."/>
            <person name="Kroth P."/>
            <person name="Leese F."/>
            <person name="Lindquist E."/>
            <person name="Lyon B.R."/>
            <person name="Martin J."/>
            <person name="Mayer C."/>
            <person name="Parker M."/>
            <person name="Quesneville H."/>
            <person name="Raymond J."/>
            <person name="Uhlig C."/>
            <person name="Valentin K.U."/>
            <person name="Worden A.Z."/>
            <person name="Armbrust E.V."/>
            <person name="Bowler C."/>
            <person name="Green B."/>
            <person name="Moulton V."/>
            <person name="Van Oosterhout C."/>
            <person name="Grigoriev I."/>
        </authorList>
    </citation>
    <scope>NUCLEOTIDE SEQUENCE [LARGE SCALE GENOMIC DNA]</scope>
    <source>
        <strain evidence="1 2">CCMP1102</strain>
    </source>
</reference>
<feature type="non-terminal residue" evidence="1">
    <location>
        <position position="335"/>
    </location>
</feature>
<organism evidence="1 2">
    <name type="scientific">Fragilariopsis cylindrus CCMP1102</name>
    <dbReference type="NCBI Taxonomy" id="635003"/>
    <lineage>
        <taxon>Eukaryota</taxon>
        <taxon>Sar</taxon>
        <taxon>Stramenopiles</taxon>
        <taxon>Ochrophyta</taxon>
        <taxon>Bacillariophyta</taxon>
        <taxon>Bacillariophyceae</taxon>
        <taxon>Bacillariophycidae</taxon>
        <taxon>Bacillariales</taxon>
        <taxon>Bacillariaceae</taxon>
        <taxon>Fragilariopsis</taxon>
    </lineage>
</organism>
<evidence type="ECO:0000313" key="2">
    <source>
        <dbReference type="Proteomes" id="UP000095751"/>
    </source>
</evidence>
<accession>A0A1E7FYR0</accession>
<dbReference type="OrthoDB" id="39955at2759"/>
<feature type="non-terminal residue" evidence="1">
    <location>
        <position position="1"/>
    </location>
</feature>
<dbReference type="AlphaFoldDB" id="A0A1E7FYR0"/>
<dbReference type="EMBL" id="KV784353">
    <property type="protein sequence ID" value="OEU23289.1"/>
    <property type="molecule type" value="Genomic_DNA"/>
</dbReference>
<name>A0A1E7FYR0_9STRA</name>
<proteinExistence type="predicted"/>
<protein>
    <submittedName>
        <fullName evidence="1">Uncharacterized protein</fullName>
    </submittedName>
</protein>
<sequence length="335" mass="38883">SSSSNSPLDGIRILVAVTSFDFGQMPHLEEVIESYQDLCVTSVSKIDIVIYTAHAYPVSLIDLWNTRIPTSCRRSNQNIFSLTIIVKPYSMRLFLVDCHRYLFYEKINEYDIFIYTEDDMIVHPKLIASYIDETNRVIDIVGLNKSQDFNVGIVRYEYNFPSNVVIDDNTRHSTQNVTRIYWEHYKKPIFAKNPKAASRPVRNTPELENTHIQMTNHHQGMFLVTQYLLKAWKDRPGCDFSNVRMHPNHPTQRVWMSSFMMYGYPQQGGPKACNIQQVLPVDTFGTLNVYHLPNKNHRRVGKFKNRTMSDGTEPIFDFGGPDLLSAMDFHIEIMK</sequence>
<evidence type="ECO:0000313" key="1">
    <source>
        <dbReference type="EMBL" id="OEU23289.1"/>
    </source>
</evidence>
<dbReference type="InParanoid" id="A0A1E7FYR0"/>
<gene>
    <name evidence="1" type="ORF">FRACYDRAFT_157376</name>
</gene>